<reference evidence="3 4" key="1">
    <citation type="submission" date="2024-03" db="EMBL/GenBank/DDBJ databases">
        <title>Cognatishimia coralii sp. nov., a marine bacterium isolated from coral surrounding seawater.</title>
        <authorList>
            <person name="Liu X."/>
            <person name="Liu S."/>
            <person name="Sun H."/>
            <person name="Zhang Y."/>
        </authorList>
    </citation>
    <scope>NUCLEOTIDE SEQUENCE [LARGE SCALE GENOMIC DNA]</scope>
    <source>
        <strain evidence="3 4">D5M38</strain>
    </source>
</reference>
<sequence length="97" mass="11157">MNHWVVIFNDAPEMLERRKTHFEKHVAYLTSRTEIFLDGGSLAGAEDSDPTGGIWILRATDRDEIVRLIEGDPMYSPELRSYKIFATGKRFNISEPE</sequence>
<evidence type="ECO:0000259" key="2">
    <source>
        <dbReference type="Pfam" id="PF03795"/>
    </source>
</evidence>
<proteinExistence type="inferred from homology"/>
<keyword evidence="4" id="KW-1185">Reference proteome</keyword>
<dbReference type="RefSeq" id="WP_339402865.1">
    <property type="nucleotide sequence ID" value="NZ_JBBGAZ010000002.1"/>
</dbReference>
<dbReference type="Pfam" id="PF03795">
    <property type="entry name" value="YCII"/>
    <property type="match status" value="1"/>
</dbReference>
<dbReference type="InterPro" id="IPR005545">
    <property type="entry name" value="YCII"/>
</dbReference>
<evidence type="ECO:0000313" key="4">
    <source>
        <dbReference type="Proteomes" id="UP001368270"/>
    </source>
</evidence>
<dbReference type="EMBL" id="JBBGAZ010000002">
    <property type="protein sequence ID" value="MEJ5217908.1"/>
    <property type="molecule type" value="Genomic_DNA"/>
</dbReference>
<dbReference type="Gene3D" id="3.30.70.1060">
    <property type="entry name" value="Dimeric alpha+beta barrel"/>
    <property type="match status" value="1"/>
</dbReference>
<evidence type="ECO:0000256" key="1">
    <source>
        <dbReference type="ARBA" id="ARBA00007689"/>
    </source>
</evidence>
<dbReference type="Proteomes" id="UP001368270">
    <property type="component" value="Unassembled WGS sequence"/>
</dbReference>
<dbReference type="SUPFAM" id="SSF54909">
    <property type="entry name" value="Dimeric alpha+beta barrel"/>
    <property type="match status" value="1"/>
</dbReference>
<name>A0ABU8QEQ4_9RHOB</name>
<feature type="domain" description="YCII-related" evidence="2">
    <location>
        <begin position="4"/>
        <end position="85"/>
    </location>
</feature>
<comment type="caution">
    <text evidence="3">The sequence shown here is derived from an EMBL/GenBank/DDBJ whole genome shotgun (WGS) entry which is preliminary data.</text>
</comment>
<protein>
    <submittedName>
        <fullName evidence="3">YciI family protein</fullName>
    </submittedName>
</protein>
<gene>
    <name evidence="3" type="ORF">WG622_06625</name>
</gene>
<accession>A0ABU8QEQ4</accession>
<comment type="similarity">
    <text evidence="1">Belongs to the YciI family.</text>
</comment>
<evidence type="ECO:0000313" key="3">
    <source>
        <dbReference type="EMBL" id="MEJ5217908.1"/>
    </source>
</evidence>
<organism evidence="3 4">
    <name type="scientific">Cognatishimia coralii</name>
    <dbReference type="NCBI Taxonomy" id="3083254"/>
    <lineage>
        <taxon>Bacteria</taxon>
        <taxon>Pseudomonadati</taxon>
        <taxon>Pseudomonadota</taxon>
        <taxon>Alphaproteobacteria</taxon>
        <taxon>Rhodobacterales</taxon>
        <taxon>Paracoccaceae</taxon>
        <taxon>Cognatishimia</taxon>
    </lineage>
</organism>
<dbReference type="InterPro" id="IPR011008">
    <property type="entry name" value="Dimeric_a/b-barrel"/>
</dbReference>